<gene>
    <name evidence="2" type="ORF">ACFQ21_27710</name>
</gene>
<dbReference type="EMBL" id="JBHTKA010000015">
    <property type="protein sequence ID" value="MFD1003144.1"/>
    <property type="molecule type" value="Genomic_DNA"/>
</dbReference>
<keyword evidence="1" id="KW-1133">Transmembrane helix</keyword>
<proteinExistence type="predicted"/>
<evidence type="ECO:0000313" key="2">
    <source>
        <dbReference type="EMBL" id="MFD1003144.1"/>
    </source>
</evidence>
<organism evidence="2 3">
    <name type="scientific">Ohtaekwangia kribbensis</name>
    <dbReference type="NCBI Taxonomy" id="688913"/>
    <lineage>
        <taxon>Bacteria</taxon>
        <taxon>Pseudomonadati</taxon>
        <taxon>Bacteroidota</taxon>
        <taxon>Cytophagia</taxon>
        <taxon>Cytophagales</taxon>
        <taxon>Fulvivirgaceae</taxon>
        <taxon>Ohtaekwangia</taxon>
    </lineage>
</organism>
<evidence type="ECO:0000256" key="1">
    <source>
        <dbReference type="SAM" id="Phobius"/>
    </source>
</evidence>
<reference evidence="3" key="1">
    <citation type="journal article" date="2019" name="Int. J. Syst. Evol. Microbiol.">
        <title>The Global Catalogue of Microorganisms (GCM) 10K type strain sequencing project: providing services to taxonomists for standard genome sequencing and annotation.</title>
        <authorList>
            <consortium name="The Broad Institute Genomics Platform"/>
            <consortium name="The Broad Institute Genome Sequencing Center for Infectious Disease"/>
            <person name="Wu L."/>
            <person name="Ma J."/>
        </authorList>
    </citation>
    <scope>NUCLEOTIDE SEQUENCE [LARGE SCALE GENOMIC DNA]</scope>
    <source>
        <strain evidence="3">CCUG 58938</strain>
    </source>
</reference>
<keyword evidence="1" id="KW-0812">Transmembrane</keyword>
<name>A0ABW3KA46_9BACT</name>
<sequence length="44" mass="5234">MDNVNETDNENTEFNIPVHHRIMEWLLIIMSIAVNVIFFSIIIF</sequence>
<comment type="caution">
    <text evidence="2">The sequence shown here is derived from an EMBL/GenBank/DDBJ whole genome shotgun (WGS) entry which is preliminary data.</text>
</comment>
<accession>A0ABW3KA46</accession>
<evidence type="ECO:0000313" key="3">
    <source>
        <dbReference type="Proteomes" id="UP001597112"/>
    </source>
</evidence>
<dbReference type="Proteomes" id="UP001597112">
    <property type="component" value="Unassembled WGS sequence"/>
</dbReference>
<feature type="transmembrane region" description="Helical" evidence="1">
    <location>
        <begin position="22"/>
        <end position="43"/>
    </location>
</feature>
<keyword evidence="1" id="KW-0472">Membrane</keyword>
<keyword evidence="3" id="KW-1185">Reference proteome</keyword>
<dbReference type="RefSeq" id="WP_377585395.1">
    <property type="nucleotide sequence ID" value="NZ_JBHTKA010000015.1"/>
</dbReference>
<protein>
    <submittedName>
        <fullName evidence="2">Uncharacterized protein</fullName>
    </submittedName>
</protein>